<feature type="domain" description="Type I restriction modification DNA specificity" evidence="1">
    <location>
        <begin position="2"/>
        <end position="163"/>
    </location>
</feature>
<dbReference type="CDD" id="cd17524">
    <property type="entry name" value="RMtype1_S_EcoUTORF5051P-TRD2-CR2_like"/>
    <property type="match status" value="1"/>
</dbReference>
<dbReference type="Proteomes" id="UP000812982">
    <property type="component" value="Unassembled WGS sequence"/>
</dbReference>
<dbReference type="InterPro" id="IPR000055">
    <property type="entry name" value="Restrct_endonuc_typeI_TRD"/>
</dbReference>
<gene>
    <name evidence="2" type="ORF">FR943_19700</name>
</gene>
<accession>A0ABS6KQX9</accession>
<sequence length="389" mass="42431">MKMVALGKIVSVVGGGTPRKSAPEYYGGPIPWVTPKDMKRQVITSSLVTLTQQGLQHSPAKLVPKDTVLVVVRSGVLKHTLPVALTGVPVTLNQDMKGLIPGDAVHGPYLARLVKALEPTVLGWVRATTADNFPIDKLLDFEISLPSLDEQRRIAAILDHADALRSRRRHVLSTFDSLRESVFIDMFGHPSSNAHGLPTGTVKDLVESTDYGTSEKSSQQGDIAVLRMNNITYSGEIDLKDLKYMDLPVDKYDRYTVRSGDVLFNRTNSADLVGKTAVYHGSAPLAYAGYLVRLRVREGFSPDYLSGVLNSAYGKATLRGMCKSIVGMANINAKEVQTIRTLIPSASDQGKYAERVEAIRVAKSQHTAALEVLDELFASLQARAFRGEL</sequence>
<protein>
    <submittedName>
        <fullName evidence="2">Type I DNA specificity S subunit</fullName>
    </submittedName>
</protein>
<name>A0ABS6KQX9_9MYCO</name>
<evidence type="ECO:0000313" key="2">
    <source>
        <dbReference type="EMBL" id="MBU9766057.1"/>
    </source>
</evidence>
<organism evidence="2 3">
    <name type="scientific">[Mycobacterium] fortunisiensis</name>
    <dbReference type="NCBI Taxonomy" id="2600579"/>
    <lineage>
        <taxon>Bacteria</taxon>
        <taxon>Bacillati</taxon>
        <taxon>Actinomycetota</taxon>
        <taxon>Actinomycetes</taxon>
        <taxon>Mycobacteriales</taxon>
        <taxon>Mycobacteriaceae</taxon>
        <taxon>Mycolicibacterium</taxon>
    </lineage>
</organism>
<dbReference type="PANTHER" id="PTHR30408">
    <property type="entry name" value="TYPE-1 RESTRICTION ENZYME ECOKI SPECIFICITY PROTEIN"/>
    <property type="match status" value="1"/>
</dbReference>
<reference evidence="2 3" key="1">
    <citation type="journal article" date="2021" name="Sci. Rep.">
        <title>Phenotypic and genomic hallmarks of a novel, potentially pathogenic rapidly growing Mycobacterium species related to the Mycobacterium fortuitum complex.</title>
        <authorList>
            <person name="Gharbi R."/>
            <person name="Khanna V."/>
            <person name="Frigui W."/>
            <person name="Mhenni B."/>
            <person name="Brosch R."/>
            <person name="Mardassi H."/>
        </authorList>
    </citation>
    <scope>NUCLEOTIDE SEQUENCE [LARGE SCALE GENOMIC DNA]</scope>
    <source>
        <strain evidence="2 3">TNTM28</strain>
    </source>
</reference>
<dbReference type="Pfam" id="PF01420">
    <property type="entry name" value="Methylase_S"/>
    <property type="match status" value="1"/>
</dbReference>
<dbReference type="EMBL" id="VOMB01000021">
    <property type="protein sequence ID" value="MBU9766057.1"/>
    <property type="molecule type" value="Genomic_DNA"/>
</dbReference>
<proteinExistence type="predicted"/>
<comment type="caution">
    <text evidence="2">The sequence shown here is derived from an EMBL/GenBank/DDBJ whole genome shotgun (WGS) entry which is preliminary data.</text>
</comment>
<dbReference type="InterPro" id="IPR052021">
    <property type="entry name" value="Type-I_RS_S_subunit"/>
</dbReference>
<dbReference type="PANTHER" id="PTHR30408:SF12">
    <property type="entry name" value="TYPE I RESTRICTION ENZYME MJAVIII SPECIFICITY SUBUNIT"/>
    <property type="match status" value="1"/>
</dbReference>
<keyword evidence="3" id="KW-1185">Reference proteome</keyword>
<evidence type="ECO:0000313" key="3">
    <source>
        <dbReference type="Proteomes" id="UP000812982"/>
    </source>
</evidence>
<dbReference type="CDD" id="cd17249">
    <property type="entry name" value="RMtype1_S_EcoR124I-TRD2-CR2_like"/>
    <property type="match status" value="1"/>
</dbReference>
<evidence type="ECO:0000259" key="1">
    <source>
        <dbReference type="Pfam" id="PF01420"/>
    </source>
</evidence>